<accession>A0A0D8JBD7</accession>
<evidence type="ECO:0008006" key="3">
    <source>
        <dbReference type="Google" id="ProtNLM"/>
    </source>
</evidence>
<gene>
    <name evidence="1" type="ORF">LH29_00500</name>
</gene>
<sequence length="102" mass="11443">MENQKNVITFKDENGEINTVTIEGSTIKFGATKYSLVELDDLFTMTDPKEFAGVIRDMIYCIAQLTTEAINNSIDIQGMLPTAGDIYYAKFLAESFARMEVK</sequence>
<organism evidence="1 2">
    <name type="scientific">Draconibacterium sediminis</name>
    <dbReference type="NCBI Taxonomy" id="1544798"/>
    <lineage>
        <taxon>Bacteria</taxon>
        <taxon>Pseudomonadati</taxon>
        <taxon>Bacteroidota</taxon>
        <taxon>Bacteroidia</taxon>
        <taxon>Marinilabiliales</taxon>
        <taxon>Prolixibacteraceae</taxon>
        <taxon>Draconibacterium</taxon>
    </lineage>
</organism>
<protein>
    <recommendedName>
        <fullName evidence="3">Phage protein</fullName>
    </recommendedName>
</protein>
<evidence type="ECO:0000313" key="2">
    <source>
        <dbReference type="Proteomes" id="UP000032544"/>
    </source>
</evidence>
<evidence type="ECO:0000313" key="1">
    <source>
        <dbReference type="EMBL" id="KJF44054.1"/>
    </source>
</evidence>
<dbReference type="AlphaFoldDB" id="A0A0D8JBD7"/>
<dbReference type="Proteomes" id="UP000032544">
    <property type="component" value="Unassembled WGS sequence"/>
</dbReference>
<comment type="caution">
    <text evidence="1">The sequence shown here is derived from an EMBL/GenBank/DDBJ whole genome shotgun (WGS) entry which is preliminary data.</text>
</comment>
<reference evidence="1 2" key="1">
    <citation type="submission" date="2014-09" db="EMBL/GenBank/DDBJ databases">
        <title>Draft Genome Sequence of Draconibacterium sp. JN14CK-3.</title>
        <authorList>
            <person name="Dong C."/>
            <person name="Lai Q."/>
            <person name="Shao Z."/>
        </authorList>
    </citation>
    <scope>NUCLEOTIDE SEQUENCE [LARGE SCALE GENOMIC DNA]</scope>
    <source>
        <strain evidence="1 2">JN14CK-3</strain>
    </source>
</reference>
<keyword evidence="2" id="KW-1185">Reference proteome</keyword>
<name>A0A0D8JBD7_9BACT</name>
<dbReference type="RefSeq" id="WP_045025614.1">
    <property type="nucleotide sequence ID" value="NZ_JRHC01000001.1"/>
</dbReference>
<dbReference type="EMBL" id="JRHC01000001">
    <property type="protein sequence ID" value="KJF44054.1"/>
    <property type="molecule type" value="Genomic_DNA"/>
</dbReference>
<proteinExistence type="predicted"/>